<dbReference type="Proteomes" id="UP000005222">
    <property type="component" value="Chromosome G"/>
</dbReference>
<gene>
    <name evidence="2" type="primary">Piso0_003558</name>
    <name evidence="2" type="ORF">GNLVRS01_PISO0G14966g</name>
    <name evidence="3" type="ORF">GNLVRS01_PISO0H14967g</name>
</gene>
<protein>
    <submittedName>
        <fullName evidence="2">Piso0_003558 protein</fullName>
    </submittedName>
</protein>
<dbReference type="HOGENOM" id="CLU_1283685_0_0_1"/>
<reference evidence="2" key="1">
    <citation type="submission" date="2011-10" db="EMBL/GenBank/DDBJ databases">
        <authorList>
            <person name="Genoscope - CEA"/>
        </authorList>
    </citation>
    <scope>NUCLEOTIDE SEQUENCE</scope>
</reference>
<dbReference type="Proteomes" id="UP000005222">
    <property type="component" value="Chromosome H"/>
</dbReference>
<organism evidence="2 4">
    <name type="scientific">Pichia sorbitophila (strain ATCC MYA-4447 / BCRC 22081 / CBS 7064 / NBRC 10061 / NRRL Y-12695)</name>
    <name type="common">Hybrid yeast</name>
    <dbReference type="NCBI Taxonomy" id="559304"/>
    <lineage>
        <taxon>Eukaryota</taxon>
        <taxon>Fungi</taxon>
        <taxon>Dikarya</taxon>
        <taxon>Ascomycota</taxon>
        <taxon>Saccharomycotina</taxon>
        <taxon>Pichiomycetes</taxon>
        <taxon>Debaryomycetaceae</taxon>
        <taxon>Millerozyma</taxon>
    </lineage>
</organism>
<name>G8YJE7_PICSO</name>
<keyword evidence="4" id="KW-1185">Reference proteome</keyword>
<evidence type="ECO:0000313" key="4">
    <source>
        <dbReference type="Proteomes" id="UP000005222"/>
    </source>
</evidence>
<dbReference type="AlphaFoldDB" id="G8YJE7"/>
<accession>G8YJE7</accession>
<evidence type="ECO:0000313" key="2">
    <source>
        <dbReference type="EMBL" id="CCE80442.1"/>
    </source>
</evidence>
<dbReference type="EMBL" id="FO082052">
    <property type="protein sequence ID" value="CCE81207.1"/>
    <property type="molecule type" value="Genomic_DNA"/>
</dbReference>
<reference evidence="4" key="2">
    <citation type="journal article" date="2012" name="G3 (Bethesda)">
        <title>Pichia sorbitophila, an interspecies yeast hybrid reveals early steps of genome resolution following polyploidization.</title>
        <authorList>
            <person name="Leh Louis V."/>
            <person name="Despons L."/>
            <person name="Friedrich A."/>
            <person name="Martin T."/>
            <person name="Durrens P."/>
            <person name="Casaregola S."/>
            <person name="Neuveglise C."/>
            <person name="Fairhead C."/>
            <person name="Marck C."/>
            <person name="Cruz J.A."/>
            <person name="Straub M.L."/>
            <person name="Kugler V."/>
            <person name="Sacerdot C."/>
            <person name="Uzunov Z."/>
            <person name="Thierry A."/>
            <person name="Weiss S."/>
            <person name="Bleykasten C."/>
            <person name="De Montigny J."/>
            <person name="Jacques N."/>
            <person name="Jung P."/>
            <person name="Lemaire M."/>
            <person name="Mallet S."/>
            <person name="Morel G."/>
            <person name="Richard G.F."/>
            <person name="Sarkar A."/>
            <person name="Savel G."/>
            <person name="Schacherer J."/>
            <person name="Seret M.L."/>
            <person name="Talla E."/>
            <person name="Samson G."/>
            <person name="Jubin C."/>
            <person name="Poulain J."/>
            <person name="Vacherie B."/>
            <person name="Barbe V."/>
            <person name="Pelletier E."/>
            <person name="Sherman D.J."/>
            <person name="Westhof E."/>
            <person name="Weissenbach J."/>
            <person name="Baret P.V."/>
            <person name="Wincker P."/>
            <person name="Gaillardin C."/>
            <person name="Dujon B."/>
            <person name="Souciet J.L."/>
        </authorList>
    </citation>
    <scope>NUCLEOTIDE SEQUENCE [LARGE SCALE GENOMIC DNA]</scope>
    <source>
        <strain evidence="4">ATCC MYA-4447 / BCRC 22081 / CBS 7064 / NBRC 10061 / NRRL Y-12695</strain>
    </source>
</reference>
<sequence>MLSRNIRRILAQSSTAIKGHQMSRPPVACSKVDGNGSGKAQWPARGPPGCTAAARQTCRAAAGPEVSPGCRCCCSGPCVYAVCSRGRRQHRPAALSFWRSSRMLCWASSPTHNVTFCTSTLFAPLLCAPNPPPLPSSPSSPGSPRADTATKGAPQLPRAGPREHGHVGINPRTCVGELSDERHVAPLAPASYSQKQLGIMSPPVSTIYPKQVGTQ</sequence>
<dbReference type="InParanoid" id="G8YJE7"/>
<evidence type="ECO:0000313" key="3">
    <source>
        <dbReference type="EMBL" id="CCE81207.1"/>
    </source>
</evidence>
<feature type="region of interest" description="Disordered" evidence="1">
    <location>
        <begin position="133"/>
        <end position="175"/>
    </location>
</feature>
<evidence type="ECO:0000256" key="1">
    <source>
        <dbReference type="SAM" id="MobiDB-lite"/>
    </source>
</evidence>
<dbReference type="EMBL" id="FO082053">
    <property type="protein sequence ID" value="CCE80442.1"/>
    <property type="molecule type" value="Genomic_DNA"/>
</dbReference>
<proteinExistence type="predicted"/>